<dbReference type="Proteomes" id="UP001189756">
    <property type="component" value="Unassembled WGS sequence"/>
</dbReference>
<protein>
    <submittedName>
        <fullName evidence="1">Uncharacterized protein</fullName>
    </submittedName>
</protein>
<evidence type="ECO:0000313" key="4">
    <source>
        <dbReference type="Proteomes" id="UP001189773"/>
    </source>
</evidence>
<keyword evidence="4" id="KW-1185">Reference proteome</keyword>
<reference evidence="1 4" key="1">
    <citation type="submission" date="2023-07" db="EMBL/GenBank/DDBJ databases">
        <authorList>
            <person name="Peeters C."/>
        </authorList>
    </citation>
    <scope>NUCLEOTIDE SEQUENCE</scope>
    <source>
        <strain evidence="2 4">LMG 18095</strain>
        <strain evidence="1">R-77560</strain>
    </source>
</reference>
<evidence type="ECO:0000313" key="3">
    <source>
        <dbReference type="Proteomes" id="UP001189756"/>
    </source>
</evidence>
<name>A0AAD2BUD3_9RALS</name>
<dbReference type="EMBL" id="CATZAZ010000002">
    <property type="protein sequence ID" value="CAJ0782356.1"/>
    <property type="molecule type" value="Genomic_DNA"/>
</dbReference>
<evidence type="ECO:0000313" key="1">
    <source>
        <dbReference type="EMBL" id="CAJ0782356.1"/>
    </source>
</evidence>
<sequence length="94" mass="10648">MTKTRFKSDASEAIYSTASDLHRAGLINTKTLREYHELCVVPVQQPIYKPDDSSPLDYEAPLRAIDFANPASENVCGFRQHFNRSNLFHSIAYA</sequence>
<comment type="caution">
    <text evidence="1">The sequence shown here is derived from an EMBL/GenBank/DDBJ whole genome shotgun (WGS) entry which is preliminary data.</text>
</comment>
<dbReference type="EMBL" id="CATZAR010000006">
    <property type="protein sequence ID" value="CAJ0795372.1"/>
    <property type="molecule type" value="Genomic_DNA"/>
</dbReference>
<gene>
    <name evidence="2" type="ORF">LMG18095_02740</name>
    <name evidence="1" type="ORF">R77560_00894</name>
</gene>
<accession>A0AAD2BUD3</accession>
<proteinExistence type="predicted"/>
<dbReference type="Proteomes" id="UP001189773">
    <property type="component" value="Unassembled WGS sequence"/>
</dbReference>
<organism evidence="1 3">
    <name type="scientific">Ralstonia thomasii</name>
    <dbReference type="NCBI Taxonomy" id="3058596"/>
    <lineage>
        <taxon>Bacteria</taxon>
        <taxon>Pseudomonadati</taxon>
        <taxon>Pseudomonadota</taxon>
        <taxon>Betaproteobacteria</taxon>
        <taxon>Burkholderiales</taxon>
        <taxon>Burkholderiaceae</taxon>
        <taxon>Ralstonia</taxon>
    </lineage>
</organism>
<dbReference type="RefSeq" id="WP_012436804.1">
    <property type="nucleotide sequence ID" value="NZ_CATWDO010000008.1"/>
</dbReference>
<evidence type="ECO:0000313" key="2">
    <source>
        <dbReference type="EMBL" id="CAJ0795372.1"/>
    </source>
</evidence>
<dbReference type="AlphaFoldDB" id="A0AAD2BUD3"/>